<dbReference type="Pfam" id="PF00787">
    <property type="entry name" value="PX"/>
    <property type="match status" value="1"/>
</dbReference>
<dbReference type="Gene3D" id="1.20.1270.60">
    <property type="entry name" value="Arfaptin homology (AH) domain/BAR domain"/>
    <property type="match status" value="1"/>
</dbReference>
<gene>
    <name evidence="7" type="ORF">GBAR_LOCUS20715</name>
</gene>
<evidence type="ECO:0000259" key="5">
    <source>
        <dbReference type="PROSITE" id="PS50002"/>
    </source>
</evidence>
<feature type="compositionally biased region" description="Acidic residues" evidence="4">
    <location>
        <begin position="390"/>
        <end position="401"/>
    </location>
</feature>
<feature type="domain" description="SH3" evidence="5">
    <location>
        <begin position="2"/>
        <end position="62"/>
    </location>
</feature>
<dbReference type="GO" id="GO:0035091">
    <property type="term" value="F:phosphatidylinositol binding"/>
    <property type="evidence" value="ECO:0007669"/>
    <property type="project" value="InterPro"/>
</dbReference>
<dbReference type="PANTHER" id="PTHR45827:SF1">
    <property type="entry name" value="SORTING NEXIN"/>
    <property type="match status" value="1"/>
</dbReference>
<dbReference type="GO" id="GO:0097320">
    <property type="term" value="P:plasma membrane tubulation"/>
    <property type="evidence" value="ECO:0007669"/>
    <property type="project" value="TreeGrafter"/>
</dbReference>
<dbReference type="InterPro" id="IPR001683">
    <property type="entry name" value="PX_dom"/>
</dbReference>
<dbReference type="InterPro" id="IPR019497">
    <property type="entry name" value="Sorting_nexin_WASP-bd-dom"/>
</dbReference>
<feature type="region of interest" description="Disordered" evidence="4">
    <location>
        <begin position="364"/>
        <end position="408"/>
    </location>
</feature>
<accession>A0AA35SWS3</accession>
<feature type="compositionally biased region" description="Low complexity" evidence="4">
    <location>
        <begin position="364"/>
        <end position="383"/>
    </location>
</feature>
<feature type="compositionally biased region" description="Low complexity" evidence="4">
    <location>
        <begin position="1069"/>
        <end position="1103"/>
    </location>
</feature>
<dbReference type="SMART" id="SM00312">
    <property type="entry name" value="PX"/>
    <property type="match status" value="1"/>
</dbReference>
<dbReference type="Pfam" id="PF14604">
    <property type="entry name" value="SH3_9"/>
    <property type="match status" value="1"/>
</dbReference>
<dbReference type="Gene3D" id="3.30.1520.10">
    <property type="entry name" value="Phox-like domain"/>
    <property type="match status" value="1"/>
</dbReference>
<dbReference type="Pfam" id="PF10456">
    <property type="entry name" value="BAR_3_WASP_bdg"/>
    <property type="match status" value="1"/>
</dbReference>
<keyword evidence="2 3" id="KW-0728">SH3 domain</keyword>
<reference evidence="7" key="1">
    <citation type="submission" date="2023-03" db="EMBL/GenBank/DDBJ databases">
        <authorList>
            <person name="Steffen K."/>
            <person name="Cardenas P."/>
        </authorList>
    </citation>
    <scope>NUCLEOTIDE SEQUENCE</scope>
</reference>
<evidence type="ECO:0000259" key="6">
    <source>
        <dbReference type="PROSITE" id="PS50195"/>
    </source>
</evidence>
<dbReference type="SMART" id="SM00326">
    <property type="entry name" value="SH3"/>
    <property type="match status" value="1"/>
</dbReference>
<dbReference type="PRINTS" id="PR00452">
    <property type="entry name" value="SH3DOMAIN"/>
</dbReference>
<dbReference type="InterPro" id="IPR036028">
    <property type="entry name" value="SH3-like_dom_sf"/>
</dbReference>
<evidence type="ECO:0000313" key="8">
    <source>
        <dbReference type="Proteomes" id="UP001174909"/>
    </source>
</evidence>
<feature type="compositionally biased region" description="Basic residues" evidence="4">
    <location>
        <begin position="991"/>
        <end position="1002"/>
    </location>
</feature>
<feature type="compositionally biased region" description="Basic and acidic residues" evidence="4">
    <location>
        <begin position="1015"/>
        <end position="1024"/>
    </location>
</feature>
<dbReference type="InterPro" id="IPR027267">
    <property type="entry name" value="AH/BAR_dom_sf"/>
</dbReference>
<keyword evidence="8" id="KW-1185">Reference proteome</keyword>
<feature type="compositionally biased region" description="Low complexity" evidence="4">
    <location>
        <begin position="624"/>
        <end position="640"/>
    </location>
</feature>
<feature type="compositionally biased region" description="Low complexity" evidence="4">
    <location>
        <begin position="1025"/>
        <end position="1040"/>
    </location>
</feature>
<evidence type="ECO:0000313" key="7">
    <source>
        <dbReference type="EMBL" id="CAI8037009.1"/>
    </source>
</evidence>
<dbReference type="SUPFAM" id="SSF50044">
    <property type="entry name" value="SH3-domain"/>
    <property type="match status" value="1"/>
</dbReference>
<evidence type="ECO:0000256" key="4">
    <source>
        <dbReference type="SAM" id="MobiDB-lite"/>
    </source>
</evidence>
<dbReference type="GO" id="GO:0016197">
    <property type="term" value="P:endosomal transport"/>
    <property type="evidence" value="ECO:0007669"/>
    <property type="project" value="TreeGrafter"/>
</dbReference>
<dbReference type="Proteomes" id="UP001174909">
    <property type="component" value="Unassembled WGS sequence"/>
</dbReference>
<proteinExistence type="inferred from homology"/>
<dbReference type="PROSITE" id="PS50195">
    <property type="entry name" value="PX"/>
    <property type="match status" value="1"/>
</dbReference>
<dbReference type="InterPro" id="IPR001452">
    <property type="entry name" value="SH3_domain"/>
</dbReference>
<protein>
    <submittedName>
        <fullName evidence="7">Sorting nexin-18</fullName>
    </submittedName>
</protein>
<dbReference type="PROSITE" id="PS50002">
    <property type="entry name" value="SH3"/>
    <property type="match status" value="1"/>
</dbReference>
<dbReference type="GO" id="GO:0005886">
    <property type="term" value="C:plasma membrane"/>
    <property type="evidence" value="ECO:0007669"/>
    <property type="project" value="TreeGrafter"/>
</dbReference>
<feature type="compositionally biased region" description="Low complexity" evidence="4">
    <location>
        <begin position="878"/>
        <end position="904"/>
    </location>
</feature>
<name>A0AA35SWS3_GEOBA</name>
<feature type="region of interest" description="Disordered" evidence="4">
    <location>
        <begin position="824"/>
        <end position="1140"/>
    </location>
</feature>
<comment type="similarity">
    <text evidence="1">Belongs to the sorting nexin family.</text>
</comment>
<dbReference type="EMBL" id="CASHTH010002909">
    <property type="protein sequence ID" value="CAI8037009.1"/>
    <property type="molecule type" value="Genomic_DNA"/>
</dbReference>
<organism evidence="7 8">
    <name type="scientific">Geodia barretti</name>
    <name type="common">Barrett's horny sponge</name>
    <dbReference type="NCBI Taxonomy" id="519541"/>
    <lineage>
        <taxon>Eukaryota</taxon>
        <taxon>Metazoa</taxon>
        <taxon>Porifera</taxon>
        <taxon>Demospongiae</taxon>
        <taxon>Heteroscleromorpha</taxon>
        <taxon>Tetractinellida</taxon>
        <taxon>Astrophorina</taxon>
        <taxon>Geodiidae</taxon>
        <taxon>Geodia</taxon>
    </lineage>
</organism>
<dbReference type="AlphaFoldDB" id="A0AA35SWS3"/>
<feature type="region of interest" description="Disordered" evidence="4">
    <location>
        <begin position="623"/>
        <end position="757"/>
    </location>
</feature>
<dbReference type="PANTHER" id="PTHR45827">
    <property type="entry name" value="SORTING NEXIN"/>
    <property type="match status" value="1"/>
</dbReference>
<feature type="compositionally biased region" description="Polar residues" evidence="4">
    <location>
        <begin position="641"/>
        <end position="653"/>
    </location>
</feature>
<sequence length="1156" mass="126811">MTSTQRAEALFDFEATAEVELKMRKGDVVVVKRMSVGEGWWEGELNGKRGLFPSSFVKLLPAVQEPMEIPTSPPAPLTPHSTKKAFMDTMLAPEPTLDEIYDDERAREVFVTGHHVVSIEVGPRWKSRPPKLTVVVKEPQTEPRFSGMKHVTLYDVDTRELGSCVPRKYKQFLWLYDRLAENFPCISLPPLPIKQGSGKERGKEGRRKGLENFLRKVARHPVLGCTRFLKVFLTEDTKSDKEWKIGRHLSGHSHNIKLPKTPRKLFHAPVYCTVKYPPYNVPVSQLASIEKFSRFSRLLESNVNTLHVACRGVTMSQRDMLSKVNLLAKDLKCFGKGVESTGGAHRRKLQAKVSVTGVSSVPLPPVSLQSSAHTTGGSSNDLLGGPGGDGQEESSGGEEGDTGPPQWNWRDDTRFGHIILRDYHKTGVRQLECVLNKSDISSFEIYARKEPSGPLHDDLATLRVPQCKGPQAFNACRFRDSPIVYIYRFSSMLSQLLELASGLQKMWRVFHSHQDSMETEVMETLQEYSGVINTLPGLVRLHEEAMEYYNSSKTKDSKTEAEEVRQNCETLNNILLSEFDYFSNHLVNDFPAMIQRLLLQQSNFHRKMAEEWSSLHARYSEQISSSDTPVQTSSSSSSSTLPRNHTTSASQPHLHTLHPPSPASQGAPSDLLTSSGGSYSQDDVVGYTAPNPHHLHYPSQSQSHPNIHSLGLASKPPVNDKTATDDVDAKSGLTSSSDSHAETATPPTEVVAEPPRSPRSYVNFDIDELNETSVASRDQRLNRLSPLELSIEKELEKTHGMTPTSEEKQVGDLAELHPYANWQFEKMNEKAHKAPAAASTTRTKPLLNGVPTGRQESKSTTGISFSPPRKPLKPPSPFRLQNLSDLTSIDSSSSVTPSRETSSPQKLSKSSEEDESRGRGGKSSGKGHGTAKVYEDLGSRGGSARNPDQILPSQLNLGGKPRSYTTTSQLLAKKKPLVPPGGSGGGAGKRGSLKSRLGKRHHQTEGSGGTEMLEELERSYEKEPSANPSSSSRGAFSSPGQESGKETVAATKPGSELLRKLTLRRQRLEQQMMASGSKHTSGSSTTTGGGDSSTRTSTSSTQSELVCSYNMKRSQDDISSAGGGGQSSVADIELRSKDEGSLAKYGIMEEGGTFEI</sequence>
<feature type="domain" description="PX" evidence="6">
    <location>
        <begin position="132"/>
        <end position="239"/>
    </location>
</feature>
<dbReference type="InterPro" id="IPR036871">
    <property type="entry name" value="PX_dom_sf"/>
</dbReference>
<dbReference type="GO" id="GO:0031410">
    <property type="term" value="C:cytoplasmic vesicle"/>
    <property type="evidence" value="ECO:0007669"/>
    <property type="project" value="TreeGrafter"/>
</dbReference>
<dbReference type="SUPFAM" id="SSF103657">
    <property type="entry name" value="BAR/IMD domain-like"/>
    <property type="match status" value="1"/>
</dbReference>
<dbReference type="Gene3D" id="2.30.30.40">
    <property type="entry name" value="SH3 Domains"/>
    <property type="match status" value="1"/>
</dbReference>
<evidence type="ECO:0000256" key="2">
    <source>
        <dbReference type="ARBA" id="ARBA00022443"/>
    </source>
</evidence>
<dbReference type="GO" id="GO:0006897">
    <property type="term" value="P:endocytosis"/>
    <property type="evidence" value="ECO:0007669"/>
    <property type="project" value="TreeGrafter"/>
</dbReference>
<feature type="compositionally biased region" description="Polar residues" evidence="4">
    <location>
        <begin position="663"/>
        <end position="681"/>
    </location>
</feature>
<dbReference type="SUPFAM" id="SSF64268">
    <property type="entry name" value="PX domain"/>
    <property type="match status" value="1"/>
</dbReference>
<evidence type="ECO:0000256" key="3">
    <source>
        <dbReference type="PROSITE-ProRule" id="PRU00192"/>
    </source>
</evidence>
<comment type="caution">
    <text evidence="7">The sequence shown here is derived from an EMBL/GenBank/DDBJ whole genome shotgun (WGS) entry which is preliminary data.</text>
</comment>
<evidence type="ECO:0000256" key="1">
    <source>
        <dbReference type="ARBA" id="ARBA00010883"/>
    </source>
</evidence>